<dbReference type="Proteomes" id="UP000006514">
    <property type="component" value="Unassembled WGS sequence"/>
</dbReference>
<dbReference type="KEGG" id="adl:AURDEDRAFT_109181"/>
<feature type="signal peptide" evidence="6">
    <location>
        <begin position="1"/>
        <end position="17"/>
    </location>
</feature>
<dbReference type="EMBL" id="JH687914">
    <property type="protein sequence ID" value="EJD34913.1"/>
    <property type="molecule type" value="Genomic_DNA"/>
</dbReference>
<dbReference type="Pfam" id="PF24160">
    <property type="entry name" value="UVB_sens_C"/>
    <property type="match status" value="1"/>
</dbReference>
<dbReference type="PANTHER" id="PTHR12770:SF31">
    <property type="entry name" value="RUS FAMILY MEMBER 1"/>
    <property type="match status" value="1"/>
</dbReference>
<keyword evidence="3" id="KW-0812">Transmembrane</keyword>
<evidence type="ECO:0000256" key="1">
    <source>
        <dbReference type="ARBA" id="ARBA00004370"/>
    </source>
</evidence>
<feature type="domain" description="Protein root UVB sensitive/RUS" evidence="7">
    <location>
        <begin position="2"/>
        <end position="209"/>
    </location>
</feature>
<dbReference type="InterPro" id="IPR054549">
    <property type="entry name" value="UVB_sens_RUS_dom"/>
</dbReference>
<name>J0LDW3_AURST</name>
<accession>J0LDW3</accession>
<evidence type="ECO:0000313" key="10">
    <source>
        <dbReference type="Proteomes" id="UP000006514"/>
    </source>
</evidence>
<dbReference type="GO" id="GO:0016020">
    <property type="term" value="C:membrane"/>
    <property type="evidence" value="ECO:0007669"/>
    <property type="project" value="UniProtKB-SubCell"/>
</dbReference>
<evidence type="ECO:0000256" key="2">
    <source>
        <dbReference type="ARBA" id="ARBA00007558"/>
    </source>
</evidence>
<keyword evidence="4" id="KW-1133">Transmembrane helix</keyword>
<gene>
    <name evidence="9" type="ORF">AURDEDRAFT_109181</name>
</gene>
<dbReference type="InParanoid" id="J0LDW3"/>
<comment type="subcellular location">
    <subcellularLocation>
        <location evidence="1">Membrane</location>
    </subcellularLocation>
</comment>
<evidence type="ECO:0000256" key="4">
    <source>
        <dbReference type="ARBA" id="ARBA00022989"/>
    </source>
</evidence>
<dbReference type="OrthoDB" id="364779at2759"/>
<evidence type="ECO:0000256" key="3">
    <source>
        <dbReference type="ARBA" id="ARBA00022692"/>
    </source>
</evidence>
<comment type="similarity">
    <text evidence="2">Belongs to the RUS1 family.</text>
</comment>
<evidence type="ECO:0000256" key="5">
    <source>
        <dbReference type="ARBA" id="ARBA00023136"/>
    </source>
</evidence>
<dbReference type="InterPro" id="IPR055412">
    <property type="entry name" value="UVB_sens_C"/>
</dbReference>
<dbReference type="InterPro" id="IPR006968">
    <property type="entry name" value="RUS_fam"/>
</dbReference>
<dbReference type="eggNOG" id="KOG4249">
    <property type="taxonomic scope" value="Eukaryota"/>
</dbReference>
<organism evidence="9 10">
    <name type="scientific">Auricularia subglabra (strain TFB-10046 / SS5)</name>
    <name type="common">White-rot fungus</name>
    <name type="synonym">Auricularia delicata (strain TFB10046)</name>
    <dbReference type="NCBI Taxonomy" id="717982"/>
    <lineage>
        <taxon>Eukaryota</taxon>
        <taxon>Fungi</taxon>
        <taxon>Dikarya</taxon>
        <taxon>Basidiomycota</taxon>
        <taxon>Agaricomycotina</taxon>
        <taxon>Agaricomycetes</taxon>
        <taxon>Auriculariales</taxon>
        <taxon>Auriculariaceae</taxon>
        <taxon>Auricularia</taxon>
    </lineage>
</organism>
<proteinExistence type="inferred from homology"/>
<feature type="chain" id="PRO_5003735700" evidence="6">
    <location>
        <begin position="18"/>
        <end position="377"/>
    </location>
</feature>
<keyword evidence="6" id="KW-0732">Signal</keyword>
<evidence type="ECO:0000259" key="8">
    <source>
        <dbReference type="Pfam" id="PF24160"/>
    </source>
</evidence>
<evidence type="ECO:0000313" key="9">
    <source>
        <dbReference type="EMBL" id="EJD34913.1"/>
    </source>
</evidence>
<dbReference type="PANTHER" id="PTHR12770">
    <property type="entry name" value="RUS1 FAMILY PROTEIN C16ORF58"/>
    <property type="match status" value="1"/>
</dbReference>
<evidence type="ECO:0000259" key="7">
    <source>
        <dbReference type="Pfam" id="PF04884"/>
    </source>
</evidence>
<dbReference type="Pfam" id="PF04884">
    <property type="entry name" value="UVB_sens_prot"/>
    <property type="match status" value="1"/>
</dbReference>
<protein>
    <submittedName>
        <fullName evidence="9">DUF647-domain-containing protein</fullName>
    </submittedName>
</protein>
<reference evidence="10" key="1">
    <citation type="journal article" date="2012" name="Science">
        <title>The Paleozoic origin of enzymatic lignin decomposition reconstructed from 31 fungal genomes.</title>
        <authorList>
            <person name="Floudas D."/>
            <person name="Binder M."/>
            <person name="Riley R."/>
            <person name="Barry K."/>
            <person name="Blanchette R.A."/>
            <person name="Henrissat B."/>
            <person name="Martinez A.T."/>
            <person name="Otillar R."/>
            <person name="Spatafora J.W."/>
            <person name="Yadav J.S."/>
            <person name="Aerts A."/>
            <person name="Benoit I."/>
            <person name="Boyd A."/>
            <person name="Carlson A."/>
            <person name="Copeland A."/>
            <person name="Coutinho P.M."/>
            <person name="de Vries R.P."/>
            <person name="Ferreira P."/>
            <person name="Findley K."/>
            <person name="Foster B."/>
            <person name="Gaskell J."/>
            <person name="Glotzer D."/>
            <person name="Gorecki P."/>
            <person name="Heitman J."/>
            <person name="Hesse C."/>
            <person name="Hori C."/>
            <person name="Igarashi K."/>
            <person name="Jurgens J.A."/>
            <person name="Kallen N."/>
            <person name="Kersten P."/>
            <person name="Kohler A."/>
            <person name="Kuees U."/>
            <person name="Kumar T.K.A."/>
            <person name="Kuo A."/>
            <person name="LaButti K."/>
            <person name="Larrondo L.F."/>
            <person name="Lindquist E."/>
            <person name="Ling A."/>
            <person name="Lombard V."/>
            <person name="Lucas S."/>
            <person name="Lundell T."/>
            <person name="Martin R."/>
            <person name="McLaughlin D.J."/>
            <person name="Morgenstern I."/>
            <person name="Morin E."/>
            <person name="Murat C."/>
            <person name="Nagy L.G."/>
            <person name="Nolan M."/>
            <person name="Ohm R.A."/>
            <person name="Patyshakuliyeva A."/>
            <person name="Rokas A."/>
            <person name="Ruiz-Duenas F.J."/>
            <person name="Sabat G."/>
            <person name="Salamov A."/>
            <person name="Samejima M."/>
            <person name="Schmutz J."/>
            <person name="Slot J.C."/>
            <person name="St John F."/>
            <person name="Stenlid J."/>
            <person name="Sun H."/>
            <person name="Sun S."/>
            <person name="Syed K."/>
            <person name="Tsang A."/>
            <person name="Wiebenga A."/>
            <person name="Young D."/>
            <person name="Pisabarro A."/>
            <person name="Eastwood D.C."/>
            <person name="Martin F."/>
            <person name="Cullen D."/>
            <person name="Grigoriev I.V."/>
            <person name="Hibbett D.S."/>
        </authorList>
    </citation>
    <scope>NUCLEOTIDE SEQUENCE [LARGE SCALE GENOMIC DNA]</scope>
    <source>
        <strain evidence="10">TFB10046</strain>
    </source>
</reference>
<keyword evidence="10" id="KW-1185">Reference proteome</keyword>
<evidence type="ECO:0000256" key="6">
    <source>
        <dbReference type="SAM" id="SignalP"/>
    </source>
</evidence>
<feature type="domain" description="Root UVB sensitive protein C-terminal" evidence="8">
    <location>
        <begin position="211"/>
        <end position="360"/>
    </location>
</feature>
<dbReference type="OMA" id="KWGNLAE"/>
<dbReference type="AlphaFoldDB" id="J0LDW3"/>
<sequence>MFDSLQAFFSEIAGLLAARAVLTGLGVGDAGATATGAVLLKIIQDTCGRVATILSAWKLGPMLEPECKQWRLAADLFNDAGIILECLSPTLPHTMKISLLCVARVVRSLCGVSAGGAKAALSQHFVGPGGSIADINAKESSQETVVALIGMLVGSMIVPRITSFEGTWTALLFLIGVHLYANWRGVRAVAMLTLNRQRATIVLGELIQRGRVLSPEQVRQRESVFCRSSRLVLDGVTLGQCHIGVSLQHLLAQIARVHGPDRSGSALAGLMDRFASERYILHCCCRRKGKVSIIICLKRGVESRDMLRAWTHALVLAQRYSAIPASGEPDELVLEETTARARELFLGSISRLSNAGWKLDDCALLTTSDRRITVQNG</sequence>
<keyword evidence="5" id="KW-0472">Membrane</keyword>